<dbReference type="Pfam" id="PF07510">
    <property type="entry name" value="GmrSD_C"/>
    <property type="match status" value="1"/>
</dbReference>
<gene>
    <name evidence="3" type="ORF">EHQ95_08665</name>
</gene>
<organism evidence="3 4">
    <name type="scientific">Leptospira vanthielii</name>
    <dbReference type="NCBI Taxonomy" id="293085"/>
    <lineage>
        <taxon>Bacteria</taxon>
        <taxon>Pseudomonadati</taxon>
        <taxon>Spirochaetota</taxon>
        <taxon>Spirochaetia</taxon>
        <taxon>Leptospirales</taxon>
        <taxon>Leptospiraceae</taxon>
        <taxon>Leptospira</taxon>
    </lineage>
</organism>
<dbReference type="EMBL" id="RQHF01000023">
    <property type="protein sequence ID" value="TGM57105.1"/>
    <property type="molecule type" value="Genomic_DNA"/>
</dbReference>
<evidence type="ECO:0000259" key="2">
    <source>
        <dbReference type="Pfam" id="PF07510"/>
    </source>
</evidence>
<dbReference type="InterPro" id="IPR011089">
    <property type="entry name" value="GmrSD_C"/>
</dbReference>
<dbReference type="Proteomes" id="UP000298112">
    <property type="component" value="Unassembled WGS sequence"/>
</dbReference>
<dbReference type="InterPro" id="IPR004919">
    <property type="entry name" value="GmrSD_N"/>
</dbReference>
<evidence type="ECO:0000313" key="3">
    <source>
        <dbReference type="EMBL" id="TGM57105.1"/>
    </source>
</evidence>
<protein>
    <submittedName>
        <fullName evidence="3">DUF262 domain-containing protein</fullName>
    </submittedName>
</protein>
<accession>A0ABY2NQ00</accession>
<reference evidence="4" key="1">
    <citation type="journal article" date="2019" name="PLoS Negl. Trop. Dis.">
        <title>Revisiting the worldwide diversity of Leptospira species in the environment.</title>
        <authorList>
            <person name="Vincent A.T."/>
            <person name="Schiettekatte O."/>
            <person name="Bourhy P."/>
            <person name="Veyrier F.J."/>
            <person name="Picardeau M."/>
        </authorList>
    </citation>
    <scope>NUCLEOTIDE SEQUENCE [LARGE SCALE GENOMIC DNA]</scope>
    <source>
        <strain evidence="4">201601955</strain>
    </source>
</reference>
<dbReference type="Pfam" id="PF03235">
    <property type="entry name" value="GmrSD_N"/>
    <property type="match status" value="1"/>
</dbReference>
<feature type="domain" description="GmrSD restriction endonucleases C-terminal" evidence="2">
    <location>
        <begin position="409"/>
        <end position="540"/>
    </location>
</feature>
<keyword evidence="4" id="KW-1185">Reference proteome</keyword>
<evidence type="ECO:0000259" key="1">
    <source>
        <dbReference type="Pfam" id="PF03235"/>
    </source>
</evidence>
<dbReference type="RefSeq" id="WP_135658402.1">
    <property type="nucleotide sequence ID" value="NZ_RQHF01000023.1"/>
</dbReference>
<dbReference type="PANTHER" id="PTHR35149:SF2">
    <property type="entry name" value="DUF262 DOMAIN-CONTAINING PROTEIN"/>
    <property type="match status" value="1"/>
</dbReference>
<proteinExistence type="predicted"/>
<evidence type="ECO:0000313" key="4">
    <source>
        <dbReference type="Proteomes" id="UP000298112"/>
    </source>
</evidence>
<name>A0ABY2NQ00_9LEPT</name>
<dbReference type="PANTHER" id="PTHR35149">
    <property type="entry name" value="SLL5132 PROTEIN"/>
    <property type="match status" value="1"/>
</dbReference>
<sequence>MEVTKMPISQFLQGQSKTFVIPVFQRDYAWKIFNCEKLWSDLHDLKSLKREDHFLGTIVTIGQGFDTYSVIDGQQRLTTVSILLIALYNYLKQTENKDGKLKMLEDQVLDFLVNKYADDEDKKIRLKPNKSDKSDFAKLFEHQEHWQHSSNIISNYDFFYRKIQSNQIGPRELFDLYNKIKIVLINLDSKTDDPQLIFESLNSTGVGLTAGDLIRNYILMDLEPNTQDRFFNKYWIQIEKLTSNLPEFIRNYLIFKTQTSIKKDDVYSEFKILAKNHFQNDKENILKDLIYYAGIYSTITQIESHEKTEINENLSNLNKIEFSVCIPFLFDLFTDFDKKIITEETIIEVLKTVESYAFRKMLVDNSTQGLNKLFVTLSKELKKHTQWKEQYIELLNFTLLEKRGSQRFPTDSEFETALINKEIYKLQSKNRNYLLETLENFKCAYRVNLDDLTIEHILPQKITEQWKKKLGKNWQEIHNKYLHTLGNLSLTGNNTKLSNLSFEEKKKIDLQTSKLKLNFQLDKQEDWNESEILARAKSLIVDALKIWRFPTTTFRIEEPEETICDLSSEDQFSNTKPTSIIFGNNNPIQITTWREILRFVCEFLYEFSPTEFNAIRQSTEFAYYFDEKKPMMAKLEFSKDLYVECQLSANMIFSFLSRLCKKIGYDPELIQITLKAAPEKNMTN</sequence>
<feature type="domain" description="GmrSD restriction endonucleases N-terminal" evidence="1">
    <location>
        <begin position="8"/>
        <end position="218"/>
    </location>
</feature>
<comment type="caution">
    <text evidence="3">The sequence shown here is derived from an EMBL/GenBank/DDBJ whole genome shotgun (WGS) entry which is preliminary data.</text>
</comment>